<dbReference type="PANTHER" id="PTHR45784">
    <property type="entry name" value="C-TYPE LECTIN DOMAIN FAMILY 20 MEMBER A-RELATED"/>
    <property type="match status" value="1"/>
</dbReference>
<dbReference type="GeneTree" id="ENSGT00940000163460"/>
<evidence type="ECO:0000259" key="3">
    <source>
        <dbReference type="PROSITE" id="PS50041"/>
    </source>
</evidence>
<dbReference type="InterPro" id="IPR018378">
    <property type="entry name" value="C-type_lectin_CS"/>
</dbReference>
<dbReference type="PROSITE" id="PS50041">
    <property type="entry name" value="C_TYPE_LECTIN_2"/>
    <property type="match status" value="2"/>
</dbReference>
<dbReference type="OrthoDB" id="5858677at2759"/>
<dbReference type="PROSITE" id="PS00615">
    <property type="entry name" value="C_TYPE_LECTIN_1"/>
    <property type="match status" value="1"/>
</dbReference>
<dbReference type="FunCoup" id="A0A3P8UZ29">
    <property type="interactions" value="101"/>
</dbReference>
<evidence type="ECO:0000313" key="5">
    <source>
        <dbReference type="Proteomes" id="UP000265120"/>
    </source>
</evidence>
<accession>A0A3P8UZ29</accession>
<reference evidence="4 5" key="1">
    <citation type="journal article" date="2014" name="Nat. Genet.">
        <title>Whole-genome sequence of a flatfish provides insights into ZW sex chromosome evolution and adaptation to a benthic lifestyle.</title>
        <authorList>
            <person name="Chen S."/>
            <person name="Zhang G."/>
            <person name="Shao C."/>
            <person name="Huang Q."/>
            <person name="Liu G."/>
            <person name="Zhang P."/>
            <person name="Song W."/>
            <person name="An N."/>
            <person name="Chalopin D."/>
            <person name="Volff J.N."/>
            <person name="Hong Y."/>
            <person name="Li Q."/>
            <person name="Sha Z."/>
            <person name="Zhou H."/>
            <person name="Xie M."/>
            <person name="Yu Q."/>
            <person name="Liu Y."/>
            <person name="Xiang H."/>
            <person name="Wang N."/>
            <person name="Wu K."/>
            <person name="Yang C."/>
            <person name="Zhou Q."/>
            <person name="Liao X."/>
            <person name="Yang L."/>
            <person name="Hu Q."/>
            <person name="Zhang J."/>
            <person name="Meng L."/>
            <person name="Jin L."/>
            <person name="Tian Y."/>
            <person name="Lian J."/>
            <person name="Yang J."/>
            <person name="Miao G."/>
            <person name="Liu S."/>
            <person name="Liang Z."/>
            <person name="Yan F."/>
            <person name="Li Y."/>
            <person name="Sun B."/>
            <person name="Zhang H."/>
            <person name="Zhang J."/>
            <person name="Zhu Y."/>
            <person name="Du M."/>
            <person name="Zhao Y."/>
            <person name="Schartl M."/>
            <person name="Tang Q."/>
            <person name="Wang J."/>
        </authorList>
    </citation>
    <scope>NUCLEOTIDE SEQUENCE</scope>
</reference>
<dbReference type="InParanoid" id="A0A3P8UZ29"/>
<proteinExistence type="predicted"/>
<dbReference type="Proteomes" id="UP000265120">
    <property type="component" value="Chromosome 9"/>
</dbReference>
<keyword evidence="2" id="KW-0732">Signal</keyword>
<name>A0A3P8UZ29_CYNSE</name>
<feature type="domain" description="C-type lectin" evidence="3">
    <location>
        <begin position="21"/>
        <end position="131"/>
    </location>
</feature>
<dbReference type="RefSeq" id="XP_008314984.1">
    <property type="nucleotide sequence ID" value="XM_008316762.2"/>
</dbReference>
<dbReference type="OMA" id="NKETWSS"/>
<dbReference type="SMART" id="SM00034">
    <property type="entry name" value="CLECT"/>
    <property type="match status" value="2"/>
</dbReference>
<sequence>MAFNIYVFVVFAAAEANIGQHVFIRDNKNWWEAREYCQEKHADLSMVLSEIDQNNLLAAAGSHDPKGWIGLRRNCHNISNWRWLGHRQTLTYTNWAQAPDDSNIKDCRGTMTSNGQWEDRNPDDKLHFYCFSVNVVQPPMTWERALEHCRETATDLGSLVSKEERIQAQNALQRDSITDPVWVGLRYLGDRWMWMNSDPMAIEEWTEDTLIKPQCPGKNHCGALTKNRMWVNEDCEMELHFICI</sequence>
<reference evidence="4" key="2">
    <citation type="submission" date="2025-08" db="UniProtKB">
        <authorList>
            <consortium name="Ensembl"/>
        </authorList>
    </citation>
    <scope>IDENTIFICATION</scope>
</reference>
<evidence type="ECO:0000256" key="1">
    <source>
        <dbReference type="ARBA" id="ARBA00023157"/>
    </source>
</evidence>
<evidence type="ECO:0000313" key="4">
    <source>
        <dbReference type="Ensembl" id="ENSCSEP00000005485.1"/>
    </source>
</evidence>
<keyword evidence="1" id="KW-1015">Disulfide bond</keyword>
<reference evidence="4" key="3">
    <citation type="submission" date="2025-09" db="UniProtKB">
        <authorList>
            <consortium name="Ensembl"/>
        </authorList>
    </citation>
    <scope>IDENTIFICATION</scope>
</reference>
<dbReference type="AlphaFoldDB" id="A0A3P8UZ29"/>
<dbReference type="Gene3D" id="3.10.100.10">
    <property type="entry name" value="Mannose-Binding Protein A, subunit A"/>
    <property type="match status" value="2"/>
</dbReference>
<dbReference type="SUPFAM" id="SSF56436">
    <property type="entry name" value="C-type lectin-like"/>
    <property type="match status" value="2"/>
</dbReference>
<feature type="domain" description="C-type lectin" evidence="3">
    <location>
        <begin position="126"/>
        <end position="244"/>
    </location>
</feature>
<dbReference type="GeneID" id="103383575"/>
<dbReference type="InterPro" id="IPR016186">
    <property type="entry name" value="C-type_lectin-like/link_sf"/>
</dbReference>
<feature type="signal peptide" evidence="2">
    <location>
        <begin position="1"/>
        <end position="16"/>
    </location>
</feature>
<dbReference type="Pfam" id="PF00059">
    <property type="entry name" value="Lectin_C"/>
    <property type="match status" value="2"/>
</dbReference>
<dbReference type="InterPro" id="IPR001304">
    <property type="entry name" value="C-type_lectin-like"/>
</dbReference>
<feature type="chain" id="PRO_5017982706" evidence="2">
    <location>
        <begin position="17"/>
        <end position="244"/>
    </location>
</feature>
<organism evidence="4 5">
    <name type="scientific">Cynoglossus semilaevis</name>
    <name type="common">Tongue sole</name>
    <dbReference type="NCBI Taxonomy" id="244447"/>
    <lineage>
        <taxon>Eukaryota</taxon>
        <taxon>Metazoa</taxon>
        <taxon>Chordata</taxon>
        <taxon>Craniata</taxon>
        <taxon>Vertebrata</taxon>
        <taxon>Euteleostomi</taxon>
        <taxon>Actinopterygii</taxon>
        <taxon>Neopterygii</taxon>
        <taxon>Teleostei</taxon>
        <taxon>Neoteleostei</taxon>
        <taxon>Acanthomorphata</taxon>
        <taxon>Carangaria</taxon>
        <taxon>Pleuronectiformes</taxon>
        <taxon>Pleuronectoidei</taxon>
        <taxon>Cynoglossidae</taxon>
        <taxon>Cynoglossinae</taxon>
        <taxon>Cynoglossus</taxon>
    </lineage>
</organism>
<evidence type="ECO:0000256" key="2">
    <source>
        <dbReference type="SAM" id="SignalP"/>
    </source>
</evidence>
<dbReference type="PANTHER" id="PTHR45784:SF8">
    <property type="entry name" value="C-TYPE MANNOSE RECEPTOR 2-RELATED"/>
    <property type="match status" value="1"/>
</dbReference>
<dbReference type="KEGG" id="csem:103383575"/>
<dbReference type="InterPro" id="IPR016187">
    <property type="entry name" value="CTDL_fold"/>
</dbReference>
<protein>
    <submittedName>
        <fullName evidence="4">Macrophage mannose receptor 1-like</fullName>
    </submittedName>
</protein>
<keyword evidence="5" id="KW-1185">Reference proteome</keyword>
<dbReference type="Ensembl" id="ENSCSET00000005545.1">
    <property type="protein sequence ID" value="ENSCSEP00000005485.1"/>
    <property type="gene ID" value="ENSCSEG00000003552.1"/>
</dbReference>